<dbReference type="Gene3D" id="1.20.1070.10">
    <property type="entry name" value="Rhodopsin 7-helix transmembrane proteins"/>
    <property type="match status" value="1"/>
</dbReference>
<feature type="transmembrane region" description="Helical" evidence="13">
    <location>
        <begin position="21"/>
        <end position="45"/>
    </location>
</feature>
<evidence type="ECO:0000256" key="2">
    <source>
        <dbReference type="ARBA" id="ARBA00010663"/>
    </source>
</evidence>
<accession>A0AAV2TFV2</accession>
<keyword evidence="4 12" id="KW-0812">Transmembrane</keyword>
<dbReference type="PRINTS" id="PR01012">
    <property type="entry name" value="NRPEPTIDEYR"/>
</dbReference>
<sequence>MKRGSGGMFIKLEIIPRYSRVLIAFICLIHTTTATFDTSTSLAALSKEQNESSPASCVSTNAETMNFVTIFMSKVTPILFSLFFLLGFVGNLFVIIVILANAQMRNTTNILIFSLALADMAFIVVCVPSAATVYVTGRWPLGLTLCRIYYYFSHVSVYCSVYNLVLMSLDRFLAVVYPVECVNIRTQKNSVRVVLCLWIIVLASNIHLPLGALIVSGSPEGGDSACFTEYCTYSWLVTVSNETHMAVDNYEGGKKFFLIFFLLGYLFPFIVICGLYISLIARLRCKRTPNLKPSAEAKRSKRRVTHMVVTVVVIFGISWLPIHIVFLFQYYVGDPNTELFRVIQILSTCLAYGNSSINPVLYAFLSVNFRRSFIALLRGNRKMPGRIIDGKSTRPVTKIPEQTVELV</sequence>
<evidence type="ECO:0000256" key="10">
    <source>
        <dbReference type="ARBA" id="ARBA00023180"/>
    </source>
</evidence>
<dbReference type="AlphaFoldDB" id="A0AAV2TFV2"/>
<dbReference type="PROSITE" id="PS00237">
    <property type="entry name" value="G_PROTEIN_RECEP_F1_1"/>
    <property type="match status" value="1"/>
</dbReference>
<evidence type="ECO:0000256" key="11">
    <source>
        <dbReference type="ARBA" id="ARBA00023224"/>
    </source>
</evidence>
<comment type="caution">
    <text evidence="15">The sequence shown here is derived from an EMBL/GenBank/DDBJ whole genome shotgun (WGS) entry which is preliminary data.</text>
</comment>
<name>A0AAV2TFV2_CALDB</name>
<keyword evidence="5 13" id="KW-1133">Transmembrane helix</keyword>
<dbReference type="EMBL" id="CAXLJL010000279">
    <property type="protein sequence ID" value="CAL5135984.1"/>
    <property type="molecule type" value="Genomic_DNA"/>
</dbReference>
<dbReference type="PROSITE" id="PS50262">
    <property type="entry name" value="G_PROTEIN_RECEP_F1_2"/>
    <property type="match status" value="1"/>
</dbReference>
<dbReference type="PANTHER" id="PTHR45695:SF23">
    <property type="entry name" value="GALANIN-LIKE G-PROTEIN COUPLED RECEPTOR NPR-9"/>
    <property type="match status" value="1"/>
</dbReference>
<evidence type="ECO:0000313" key="16">
    <source>
        <dbReference type="Proteomes" id="UP001497525"/>
    </source>
</evidence>
<dbReference type="InterPro" id="IPR017452">
    <property type="entry name" value="GPCR_Rhodpsn_7TM"/>
</dbReference>
<evidence type="ECO:0000256" key="1">
    <source>
        <dbReference type="ARBA" id="ARBA00004651"/>
    </source>
</evidence>
<comment type="similarity">
    <text evidence="2 12">Belongs to the G-protein coupled receptor 1 family.</text>
</comment>
<feature type="transmembrane region" description="Helical" evidence="13">
    <location>
        <begin position="190"/>
        <end position="215"/>
    </location>
</feature>
<dbReference type="PANTHER" id="PTHR45695">
    <property type="entry name" value="LEUCOKININ RECEPTOR-RELATED"/>
    <property type="match status" value="1"/>
</dbReference>
<organism evidence="15 16">
    <name type="scientific">Calicophoron daubneyi</name>
    <name type="common">Rumen fluke</name>
    <name type="synonym">Paramphistomum daubneyi</name>
    <dbReference type="NCBI Taxonomy" id="300641"/>
    <lineage>
        <taxon>Eukaryota</taxon>
        <taxon>Metazoa</taxon>
        <taxon>Spiralia</taxon>
        <taxon>Lophotrochozoa</taxon>
        <taxon>Platyhelminthes</taxon>
        <taxon>Trematoda</taxon>
        <taxon>Digenea</taxon>
        <taxon>Plagiorchiida</taxon>
        <taxon>Pronocephalata</taxon>
        <taxon>Paramphistomoidea</taxon>
        <taxon>Paramphistomidae</taxon>
        <taxon>Calicophoron</taxon>
    </lineage>
</organism>
<proteinExistence type="inferred from homology"/>
<evidence type="ECO:0000259" key="14">
    <source>
        <dbReference type="PROSITE" id="PS50262"/>
    </source>
</evidence>
<evidence type="ECO:0000256" key="12">
    <source>
        <dbReference type="RuleBase" id="RU000688"/>
    </source>
</evidence>
<feature type="transmembrane region" description="Helical" evidence="13">
    <location>
        <begin position="304"/>
        <end position="331"/>
    </location>
</feature>
<evidence type="ECO:0000256" key="8">
    <source>
        <dbReference type="ARBA" id="ARBA00023157"/>
    </source>
</evidence>
<dbReference type="Pfam" id="PF00001">
    <property type="entry name" value="7tm_1"/>
    <property type="match status" value="1"/>
</dbReference>
<feature type="transmembrane region" description="Helical" evidence="13">
    <location>
        <begin position="343"/>
        <end position="365"/>
    </location>
</feature>
<dbReference type="SUPFAM" id="SSF81321">
    <property type="entry name" value="Family A G protein-coupled receptor-like"/>
    <property type="match status" value="1"/>
</dbReference>
<feature type="transmembrane region" description="Helical" evidence="13">
    <location>
        <begin position="148"/>
        <end position="169"/>
    </location>
</feature>
<dbReference type="CDD" id="cd15096">
    <property type="entry name" value="7tmA_AstA_R_insect"/>
    <property type="match status" value="1"/>
</dbReference>
<evidence type="ECO:0000256" key="7">
    <source>
        <dbReference type="ARBA" id="ARBA00023136"/>
    </source>
</evidence>
<dbReference type="GO" id="GO:0004983">
    <property type="term" value="F:neuropeptide Y receptor activity"/>
    <property type="evidence" value="ECO:0007669"/>
    <property type="project" value="InterPro"/>
</dbReference>
<feature type="transmembrane region" description="Helical" evidence="13">
    <location>
        <begin position="78"/>
        <end position="99"/>
    </location>
</feature>
<keyword evidence="10" id="KW-0325">Glycoprotein</keyword>
<keyword evidence="3" id="KW-1003">Cell membrane</keyword>
<evidence type="ECO:0000256" key="6">
    <source>
        <dbReference type="ARBA" id="ARBA00023040"/>
    </source>
</evidence>
<feature type="transmembrane region" description="Helical" evidence="13">
    <location>
        <begin position="111"/>
        <end position="136"/>
    </location>
</feature>
<protein>
    <recommendedName>
        <fullName evidence="14">G-protein coupled receptors family 1 profile domain-containing protein</fullName>
    </recommendedName>
</protein>
<comment type="subcellular location">
    <subcellularLocation>
        <location evidence="1">Cell membrane</location>
        <topology evidence="1">Multi-pass membrane protein</topology>
    </subcellularLocation>
</comment>
<evidence type="ECO:0000256" key="5">
    <source>
        <dbReference type="ARBA" id="ARBA00022989"/>
    </source>
</evidence>
<keyword evidence="9 12" id="KW-0675">Receptor</keyword>
<dbReference type="Proteomes" id="UP001497525">
    <property type="component" value="Unassembled WGS sequence"/>
</dbReference>
<dbReference type="InterPro" id="IPR000276">
    <property type="entry name" value="GPCR_Rhodpsn"/>
</dbReference>
<keyword evidence="11 12" id="KW-0807">Transducer</keyword>
<dbReference type="SMART" id="SM01381">
    <property type="entry name" value="7TM_GPCR_Srsx"/>
    <property type="match status" value="1"/>
</dbReference>
<evidence type="ECO:0000256" key="3">
    <source>
        <dbReference type="ARBA" id="ARBA00022475"/>
    </source>
</evidence>
<dbReference type="GO" id="GO:0005886">
    <property type="term" value="C:plasma membrane"/>
    <property type="evidence" value="ECO:0007669"/>
    <property type="project" value="UniProtKB-SubCell"/>
</dbReference>
<keyword evidence="6 12" id="KW-0297">G-protein coupled receptor</keyword>
<keyword evidence="8" id="KW-1015">Disulfide bond</keyword>
<keyword evidence="7 13" id="KW-0472">Membrane</keyword>
<evidence type="ECO:0000256" key="9">
    <source>
        <dbReference type="ARBA" id="ARBA00023170"/>
    </source>
</evidence>
<evidence type="ECO:0000256" key="13">
    <source>
        <dbReference type="SAM" id="Phobius"/>
    </source>
</evidence>
<feature type="transmembrane region" description="Helical" evidence="13">
    <location>
        <begin position="256"/>
        <end position="283"/>
    </location>
</feature>
<reference evidence="15" key="1">
    <citation type="submission" date="2024-06" db="EMBL/GenBank/DDBJ databases">
        <authorList>
            <person name="Liu X."/>
            <person name="Lenzi L."/>
            <person name="Haldenby T S."/>
            <person name="Uol C."/>
        </authorList>
    </citation>
    <scope>NUCLEOTIDE SEQUENCE</scope>
</reference>
<evidence type="ECO:0000256" key="4">
    <source>
        <dbReference type="ARBA" id="ARBA00022692"/>
    </source>
</evidence>
<dbReference type="InterPro" id="IPR000611">
    <property type="entry name" value="NPY_rcpt"/>
</dbReference>
<gene>
    <name evidence="15" type="ORF">CDAUBV1_LOCUS10087</name>
</gene>
<feature type="domain" description="G-protein coupled receptors family 1 profile" evidence="14">
    <location>
        <begin position="90"/>
        <end position="362"/>
    </location>
</feature>
<dbReference type="PRINTS" id="PR00237">
    <property type="entry name" value="GPCRRHODOPSN"/>
</dbReference>
<evidence type="ECO:0000313" key="15">
    <source>
        <dbReference type="EMBL" id="CAL5135984.1"/>
    </source>
</evidence>